<dbReference type="EMBL" id="BMDX01000003">
    <property type="protein sequence ID" value="GGA69908.1"/>
    <property type="molecule type" value="Genomic_DNA"/>
</dbReference>
<evidence type="ECO:0000313" key="3">
    <source>
        <dbReference type="EMBL" id="GGA69908.1"/>
    </source>
</evidence>
<evidence type="ECO:0000256" key="1">
    <source>
        <dbReference type="SAM" id="Phobius"/>
    </source>
</evidence>
<keyword evidence="4" id="KW-1185">Reference proteome</keyword>
<dbReference type="Pfam" id="PF07670">
    <property type="entry name" value="Gate"/>
    <property type="match status" value="2"/>
</dbReference>
<keyword evidence="1" id="KW-0472">Membrane</keyword>
<evidence type="ECO:0000259" key="2">
    <source>
        <dbReference type="Pfam" id="PF07670"/>
    </source>
</evidence>
<feature type="transmembrane region" description="Helical" evidence="1">
    <location>
        <begin position="235"/>
        <end position="253"/>
    </location>
</feature>
<feature type="transmembrane region" description="Helical" evidence="1">
    <location>
        <begin position="384"/>
        <end position="408"/>
    </location>
</feature>
<feature type="transmembrane region" description="Helical" evidence="1">
    <location>
        <begin position="43"/>
        <end position="64"/>
    </location>
</feature>
<organism evidence="3 4">
    <name type="scientific">Neiella marina</name>
    <dbReference type="NCBI Taxonomy" id="508461"/>
    <lineage>
        <taxon>Bacteria</taxon>
        <taxon>Pseudomonadati</taxon>
        <taxon>Pseudomonadota</taxon>
        <taxon>Gammaproteobacteria</taxon>
        <taxon>Alteromonadales</taxon>
        <taxon>Echinimonadaceae</taxon>
        <taxon>Neiella</taxon>
    </lineage>
</organism>
<dbReference type="GO" id="GO:0005886">
    <property type="term" value="C:plasma membrane"/>
    <property type="evidence" value="ECO:0007669"/>
    <property type="project" value="TreeGrafter"/>
</dbReference>
<feature type="transmembrane region" description="Helical" evidence="1">
    <location>
        <begin position="204"/>
        <end position="223"/>
    </location>
</feature>
<name>A0A8J2U354_9GAMM</name>
<comment type="caution">
    <text evidence="3">The sequence shown here is derived from an EMBL/GenBank/DDBJ whole genome shotgun (WGS) entry which is preliminary data.</text>
</comment>
<dbReference type="Proteomes" id="UP000619743">
    <property type="component" value="Unassembled WGS sequence"/>
</dbReference>
<dbReference type="PIRSF" id="PIRSF036542">
    <property type="entry name" value="SpmA_SpmB"/>
    <property type="match status" value="1"/>
</dbReference>
<proteinExistence type="predicted"/>
<feature type="transmembrane region" description="Helical" evidence="1">
    <location>
        <begin position="140"/>
        <end position="160"/>
    </location>
</feature>
<dbReference type="PANTHER" id="PTHR35793:SF2">
    <property type="entry name" value="INNER MEMBRANE PROTEIN YJIG"/>
    <property type="match status" value="1"/>
</dbReference>
<keyword evidence="1" id="KW-1133">Transmembrane helix</keyword>
<evidence type="ECO:0000313" key="4">
    <source>
        <dbReference type="Proteomes" id="UP000619743"/>
    </source>
</evidence>
<dbReference type="InterPro" id="IPR011642">
    <property type="entry name" value="Gate_dom"/>
</dbReference>
<gene>
    <name evidence="3" type="ORF">GCM10011369_09470</name>
</gene>
<reference evidence="4" key="1">
    <citation type="journal article" date="2019" name="Int. J. Syst. Evol. Microbiol.">
        <title>The Global Catalogue of Microorganisms (GCM) 10K type strain sequencing project: providing services to taxonomists for standard genome sequencing and annotation.</title>
        <authorList>
            <consortium name="The Broad Institute Genomics Platform"/>
            <consortium name="The Broad Institute Genome Sequencing Center for Infectious Disease"/>
            <person name="Wu L."/>
            <person name="Ma J."/>
        </authorList>
    </citation>
    <scope>NUCLEOTIDE SEQUENCE [LARGE SCALE GENOMIC DNA]</scope>
    <source>
        <strain evidence="4">CGMCC 1.10130</strain>
    </source>
</reference>
<accession>A0A8J2U354</accession>
<feature type="transmembrane region" description="Helical" evidence="1">
    <location>
        <begin position="172"/>
        <end position="192"/>
    </location>
</feature>
<feature type="transmembrane region" description="Helical" evidence="1">
    <location>
        <begin position="274"/>
        <end position="292"/>
    </location>
</feature>
<feature type="domain" description="Nucleoside transporter/FeoB GTPase Gate" evidence="2">
    <location>
        <begin position="275"/>
        <end position="379"/>
    </location>
</feature>
<keyword evidence="1" id="KW-0812">Transmembrane</keyword>
<dbReference type="PANTHER" id="PTHR35793">
    <property type="entry name" value="INNER MEMBRANE PROTEIN YJIG"/>
    <property type="match status" value="1"/>
</dbReference>
<sequence>MLNRVWLVMILASFATALAQWLFIGDSQSVNGLVAAMFDSASLAVEIALGLIGVLCLWQGLFAIAEKCGAVAWLAKKVTPLFQLLMPGIPKGDPAFGSVTMNLAANALGLDNAATPLGIRAMQDLQKHNPTPDTASDAQILFLVLNTSSVTLIPITVFLYRAQQGAEAPADVFLPILLATTASTIGGLLIVSLVQRINLLQRQILMAFALVAALILALIGYLMQLSASAISEQSTLMANLLLVAFIAIVLLLAQRRQVAVYDEFIEGAKQGFETAIRLIPFLVAMLVALAMLRASGLLAMVVDGLAWLVAWFGGDTSFVEAMPVAFAKPFSGSAARALLIDTMHVHGADSFVGRLASIFQGSTETTFYVLAVYFGAVGIRNSRYALWCGLFADAVGIIAAIFIAYWFYG</sequence>
<feature type="domain" description="Nucleoside transporter/FeoB GTPase Gate" evidence="2">
    <location>
        <begin position="49"/>
        <end position="157"/>
    </location>
</feature>
<dbReference type="InterPro" id="IPR052549">
    <property type="entry name" value="SpmB"/>
</dbReference>
<protein>
    <submittedName>
        <fullName evidence="3">Membrane protein</fullName>
    </submittedName>
</protein>
<dbReference type="InterPro" id="IPR011415">
    <property type="entry name" value="SpmA_SpmB"/>
</dbReference>
<dbReference type="RefSeq" id="WP_188708069.1">
    <property type="nucleotide sequence ID" value="NZ_BMDX01000003.1"/>
</dbReference>
<dbReference type="AlphaFoldDB" id="A0A8J2U354"/>